<feature type="compositionally biased region" description="Polar residues" evidence="1">
    <location>
        <begin position="476"/>
        <end position="490"/>
    </location>
</feature>
<feature type="compositionally biased region" description="Polar residues" evidence="1">
    <location>
        <begin position="728"/>
        <end position="769"/>
    </location>
</feature>
<feature type="compositionally biased region" description="Polar residues" evidence="1">
    <location>
        <begin position="134"/>
        <end position="166"/>
    </location>
</feature>
<feature type="region of interest" description="Disordered" evidence="1">
    <location>
        <begin position="917"/>
        <end position="1004"/>
    </location>
</feature>
<evidence type="ECO:0000313" key="2">
    <source>
        <dbReference type="EMBL" id="KAG7452588.1"/>
    </source>
</evidence>
<feature type="compositionally biased region" description="Polar residues" evidence="1">
    <location>
        <begin position="917"/>
        <end position="945"/>
    </location>
</feature>
<feature type="compositionally biased region" description="Pro residues" evidence="1">
    <location>
        <begin position="99"/>
        <end position="116"/>
    </location>
</feature>
<organism evidence="2 3">
    <name type="scientific">Guyanagaster necrorhizus</name>
    <dbReference type="NCBI Taxonomy" id="856835"/>
    <lineage>
        <taxon>Eukaryota</taxon>
        <taxon>Fungi</taxon>
        <taxon>Dikarya</taxon>
        <taxon>Basidiomycota</taxon>
        <taxon>Agaricomycotina</taxon>
        <taxon>Agaricomycetes</taxon>
        <taxon>Agaricomycetidae</taxon>
        <taxon>Agaricales</taxon>
        <taxon>Marasmiineae</taxon>
        <taxon>Physalacriaceae</taxon>
        <taxon>Guyanagaster</taxon>
    </lineage>
</organism>
<feature type="compositionally biased region" description="Basic and acidic residues" evidence="1">
    <location>
        <begin position="1101"/>
        <end position="1113"/>
    </location>
</feature>
<feature type="compositionally biased region" description="Basic and acidic residues" evidence="1">
    <location>
        <begin position="306"/>
        <end position="396"/>
    </location>
</feature>
<keyword evidence="3" id="KW-1185">Reference proteome</keyword>
<feature type="region of interest" description="Disordered" evidence="1">
    <location>
        <begin position="1282"/>
        <end position="1316"/>
    </location>
</feature>
<reference evidence="2" key="1">
    <citation type="submission" date="2020-11" db="EMBL/GenBank/DDBJ databases">
        <title>Adaptations for nitrogen fixation in a non-lichenized fungal sporocarp promotes dispersal by wood-feeding termites.</title>
        <authorList>
            <consortium name="DOE Joint Genome Institute"/>
            <person name="Koch R.A."/>
            <person name="Yoon G."/>
            <person name="Arayal U."/>
            <person name="Lail K."/>
            <person name="Amirebrahimi M."/>
            <person name="Labutti K."/>
            <person name="Lipzen A."/>
            <person name="Riley R."/>
            <person name="Barry K."/>
            <person name="Henrissat B."/>
            <person name="Grigoriev I.V."/>
            <person name="Herr J.R."/>
            <person name="Aime M.C."/>
        </authorList>
    </citation>
    <scope>NUCLEOTIDE SEQUENCE</scope>
    <source>
        <strain evidence="2">MCA 3950</strain>
    </source>
</reference>
<evidence type="ECO:0000313" key="3">
    <source>
        <dbReference type="Proteomes" id="UP000812287"/>
    </source>
</evidence>
<feature type="region of interest" description="Disordered" evidence="1">
    <location>
        <begin position="1"/>
        <end position="516"/>
    </location>
</feature>
<feature type="compositionally biased region" description="Polar residues" evidence="1">
    <location>
        <begin position="503"/>
        <end position="516"/>
    </location>
</feature>
<feature type="compositionally biased region" description="Basic residues" evidence="1">
    <location>
        <begin position="434"/>
        <end position="443"/>
    </location>
</feature>
<dbReference type="OrthoDB" id="3058872at2759"/>
<evidence type="ECO:0000256" key="1">
    <source>
        <dbReference type="SAM" id="MobiDB-lite"/>
    </source>
</evidence>
<dbReference type="EMBL" id="MU250523">
    <property type="protein sequence ID" value="KAG7452588.1"/>
    <property type="molecule type" value="Genomic_DNA"/>
</dbReference>
<accession>A0A9P7W5M8</accession>
<feature type="compositionally biased region" description="Basic and acidic residues" evidence="1">
    <location>
        <begin position="274"/>
        <end position="298"/>
    </location>
</feature>
<feature type="compositionally biased region" description="Low complexity" evidence="1">
    <location>
        <begin position="1390"/>
        <end position="1410"/>
    </location>
</feature>
<feature type="compositionally biased region" description="Basic and acidic residues" evidence="1">
    <location>
        <begin position="1587"/>
        <end position="1598"/>
    </location>
</feature>
<feature type="compositionally biased region" description="Polar residues" evidence="1">
    <location>
        <begin position="1413"/>
        <end position="1445"/>
    </location>
</feature>
<protein>
    <submittedName>
        <fullName evidence="2">Uncharacterized protein</fullName>
    </submittedName>
</protein>
<sequence>MKSFFHRKHVPEAPAPKSTVKKKSEHHRSWLPTGGDSSRQNTSRQPEPTDIRQKIAQDDGKQRSSRRPDPQSVPALHLSHIALVRETPVTKGSATSPSYPAPPPVVEPHASRPPPASNVSSAFLKSPTPAPTVPRQSSTMQGSLRPSDPMPTSNIEISSWLNSKPIRQSHSRIKTVSNSTHPEFWIPPQDSVRSSTEKPSDRRGHSRSRTDPAGVILPPNSILGPDVGHTLPRKHRERDGDKEREKERDGKKAHEPMEAGIPISASASSRKHRERESRGREREREREKVTKKVAEFHDPAGSSSRRPGEKSNHTDDEGQRTRDKPEKTRDRRREDDGERERLREKEDKRRERNLETDRHWHSDSERYKKAESSRHLSSEVRQSERERMRARVRDASRPMPPEPARELEHKFRGVPMPTRSYEEGDSSDSSKPRPVAHRHRRHRTIDEGNTVRMKIHEIVPSSLGREPPIRPVSPSMLLSFQATPDSQKPTWDTPRKDIPVDRTNLSTEGRSQNSASASMLEKLPNAVGVNKGPPGIEKSTIGLSGMSRTPVALGTREVQDQTEILITVPLSRSTPPEKLVPEQLPAQVPRTNIVTPLPAPSAPSTPVSISQPQPPIQSATPKPLSGLRGLESNIQQTSSSVPTASSTQSQAPATIAPASAETDSTSRVSKFARKSRSKDSITPRNVPSLTSNEKDKVLRPEPTSGTLNGRAEAYPNAAIILALSSTSKSDTRVSPKNSPMEQQTREINPSSVPITSQERQISNSTNDSSIKPMAFPSIIDESSPKHKRLNSTGAVDTNQHSSIYVNKENFSANDANVPPVTRVDGRIPGVVPNMNIGLSLPRSSTSMGMTPHKIPSIPIPLATSVQTSSNAVIGASLHRPSTAVGYTRVQTSQSLRPDNTRPVVSEFRRDVLLNSQAQIQTPSGNSSAPNQGDSNAQRHSPSSAIPANDMGRVRHDSSSSVINVAPATEKSSPFPAETPSVRLMPQSSNSPFMQASSTPKLATTDDPRDVVELAVGFPSIPETASRGVGLSQTTSNSVLKSEIKTYGLPNSSTPAFSARPDITTARAPARDAPTPRPVYRHPRLAELLTSTSTKVVECHVEEPHAGQVDETKTPSKPYAPDIATQPPAPVQYSPKPSSPSARFVQPSSSKSTPLSISEAQALNCFPQPPPLRKSHNHNVSQYTILRSNDLSTSRLSQTKLDVIPTPPTTNRMESVRPNPSIQDVSIMPLQHERISYTPANSISVGSSGTGGGDRHATLANLSNSRVSNNMIWNPTMQSIMSPAMAPQSSTRLQERTTPQAPHSTPTPASTAVNRTSGKTYTSYSQRYGVPLTSASNPVTALDAALHTPPTTQAAGPSSSSSAPPSQHHPSVLLSSNYISAPSQANINSTPRPSSSQSPVVPIHPSPVSRHPSQDSILKTPSSLTPSVLKQTPSRTSLSASMNSQSHEAKKKGFLGLFKSKTAQPSQYEIWKPPEPSGPRKSDSKTAEPASAYHSKGLASRVKVPPPVSVPTTTAIPNASRKSPAKTNFTPFKLLAAASKRNRTVSAASAEAVDGTAPNTVVGSPTASMHSQTPLQVPPPRDPMVATREWREQNADSYRKNGKKNRPGVVFELAEEPAEDRPRLRPIRSRGSPRGSPKHSS</sequence>
<feature type="compositionally biased region" description="Basic and acidic residues" evidence="1">
    <location>
        <begin position="237"/>
        <end position="257"/>
    </location>
</feature>
<feature type="region of interest" description="Disordered" evidence="1">
    <location>
        <begin position="592"/>
        <end position="711"/>
    </location>
</feature>
<feature type="compositionally biased region" description="Polar residues" evidence="1">
    <location>
        <begin position="680"/>
        <end position="691"/>
    </location>
</feature>
<feature type="region of interest" description="Disordered" evidence="1">
    <location>
        <begin position="1101"/>
        <end position="1155"/>
    </location>
</feature>
<proteinExistence type="predicted"/>
<feature type="compositionally biased region" description="Polar residues" evidence="1">
    <location>
        <begin position="1556"/>
        <end position="1574"/>
    </location>
</feature>
<feature type="compositionally biased region" description="Low complexity" evidence="1">
    <location>
        <begin position="1347"/>
        <end position="1370"/>
    </location>
</feature>
<feature type="compositionally biased region" description="Polar residues" evidence="1">
    <location>
        <begin position="35"/>
        <end position="46"/>
    </location>
</feature>
<feature type="compositionally biased region" description="Basic and acidic residues" evidence="1">
    <location>
        <begin position="47"/>
        <end position="69"/>
    </location>
</feature>
<name>A0A9P7W5M8_9AGAR</name>
<dbReference type="RefSeq" id="XP_043046088.1">
    <property type="nucleotide sequence ID" value="XM_043184732.1"/>
</dbReference>
<dbReference type="Proteomes" id="UP000812287">
    <property type="component" value="Unassembled WGS sequence"/>
</dbReference>
<feature type="region of interest" description="Disordered" evidence="1">
    <location>
        <begin position="728"/>
        <end position="772"/>
    </location>
</feature>
<feature type="region of interest" description="Disordered" evidence="1">
    <location>
        <begin position="1347"/>
        <end position="1447"/>
    </location>
</feature>
<dbReference type="GeneID" id="66107029"/>
<feature type="compositionally biased region" description="Polar residues" evidence="1">
    <location>
        <begin position="1514"/>
        <end position="1529"/>
    </location>
</feature>
<comment type="caution">
    <text evidence="2">The sequence shown here is derived from an EMBL/GenBank/DDBJ whole genome shotgun (WGS) entry which is preliminary data.</text>
</comment>
<feature type="compositionally biased region" description="Low complexity" evidence="1">
    <location>
        <begin position="604"/>
        <end position="621"/>
    </location>
</feature>
<gene>
    <name evidence="2" type="ORF">BT62DRAFT_925150</name>
</gene>
<feature type="compositionally biased region" description="Low complexity" evidence="1">
    <location>
        <begin position="635"/>
        <end position="650"/>
    </location>
</feature>
<feature type="compositionally biased region" description="Polar residues" evidence="1">
    <location>
        <begin position="985"/>
        <end position="1001"/>
    </location>
</feature>
<feature type="region of interest" description="Disordered" evidence="1">
    <location>
        <begin position="1464"/>
        <end position="1640"/>
    </location>
</feature>
<feature type="compositionally biased region" description="Polar residues" evidence="1">
    <location>
        <begin position="1372"/>
        <end position="1389"/>
    </location>
</feature>